<dbReference type="InterPro" id="IPR050397">
    <property type="entry name" value="Env_Response_Regulators"/>
</dbReference>
<dbReference type="EMBL" id="JBHRYJ010000001">
    <property type="protein sequence ID" value="MFC3674160.1"/>
    <property type="molecule type" value="Genomic_DNA"/>
</dbReference>
<dbReference type="Proteomes" id="UP001595711">
    <property type="component" value="Unassembled WGS sequence"/>
</dbReference>
<gene>
    <name evidence="2" type="ORF">ACFOOQ_01315</name>
</gene>
<dbReference type="InterPro" id="IPR018488">
    <property type="entry name" value="cNMP-bd_CS"/>
</dbReference>
<dbReference type="RefSeq" id="WP_379720609.1">
    <property type="nucleotide sequence ID" value="NZ_JBHRYJ010000001.1"/>
</dbReference>
<dbReference type="PROSITE" id="PS50042">
    <property type="entry name" value="CNMP_BINDING_3"/>
    <property type="match status" value="2"/>
</dbReference>
<dbReference type="InterPro" id="IPR000595">
    <property type="entry name" value="cNMP-bd_dom"/>
</dbReference>
<dbReference type="PRINTS" id="PR00103">
    <property type="entry name" value="CAMPKINASE"/>
</dbReference>
<sequence>MSETGEQDFSFGRGATLIREGEAGAFCYLILSGKVEVFRTVNDSKVRLAELGEGGVVGEMALIDPAPRSASVVAIEPTACRRITGAALDRALEASPPLARFLLQTYIRNIRHAQGIVTPAGGTAASGSGDMAAPILSERNAMRVLDRKVYAMGDVIFRTGQAGYSAFLVQSGRIELLSEQPDGTQKMLRSVGAGEVFGELSLLSGNTRLATAIAREPSACEIINASNLTAVLNACPPVVRALMRIYGAVMLRQAGVTGLAMQS</sequence>
<organism evidence="2 3">
    <name type="scientific">Ferrovibrio xuzhouensis</name>
    <dbReference type="NCBI Taxonomy" id="1576914"/>
    <lineage>
        <taxon>Bacteria</taxon>
        <taxon>Pseudomonadati</taxon>
        <taxon>Pseudomonadota</taxon>
        <taxon>Alphaproteobacteria</taxon>
        <taxon>Rhodospirillales</taxon>
        <taxon>Rhodospirillaceae</taxon>
        <taxon>Ferrovibrio</taxon>
    </lineage>
</organism>
<protein>
    <submittedName>
        <fullName evidence="2">Cyclic nucleotide-binding domain-containing protein</fullName>
    </submittedName>
</protein>
<comment type="caution">
    <text evidence="2">The sequence shown here is derived from an EMBL/GenBank/DDBJ whole genome shotgun (WGS) entry which is preliminary data.</text>
</comment>
<feature type="domain" description="Cyclic nucleotide-binding" evidence="1">
    <location>
        <begin position="1"/>
        <end position="109"/>
    </location>
</feature>
<dbReference type="Gene3D" id="2.60.120.10">
    <property type="entry name" value="Jelly Rolls"/>
    <property type="match status" value="2"/>
</dbReference>
<dbReference type="Pfam" id="PF00027">
    <property type="entry name" value="cNMP_binding"/>
    <property type="match status" value="2"/>
</dbReference>
<evidence type="ECO:0000313" key="3">
    <source>
        <dbReference type="Proteomes" id="UP001595711"/>
    </source>
</evidence>
<accession>A0ABV7V9S3</accession>
<evidence type="ECO:0000259" key="1">
    <source>
        <dbReference type="PROSITE" id="PS50042"/>
    </source>
</evidence>
<feature type="domain" description="Cyclic nucleotide-binding" evidence="1">
    <location>
        <begin position="145"/>
        <end position="249"/>
    </location>
</feature>
<dbReference type="InterPro" id="IPR014710">
    <property type="entry name" value="RmlC-like_jellyroll"/>
</dbReference>
<dbReference type="PROSITE" id="PS00889">
    <property type="entry name" value="CNMP_BINDING_2"/>
    <property type="match status" value="1"/>
</dbReference>
<proteinExistence type="predicted"/>
<dbReference type="PANTHER" id="PTHR24567:SF74">
    <property type="entry name" value="HTH-TYPE TRANSCRIPTIONAL REGULATOR ARCR"/>
    <property type="match status" value="1"/>
</dbReference>
<reference evidence="3" key="1">
    <citation type="journal article" date="2019" name="Int. J. Syst. Evol. Microbiol.">
        <title>The Global Catalogue of Microorganisms (GCM) 10K type strain sequencing project: providing services to taxonomists for standard genome sequencing and annotation.</title>
        <authorList>
            <consortium name="The Broad Institute Genomics Platform"/>
            <consortium name="The Broad Institute Genome Sequencing Center for Infectious Disease"/>
            <person name="Wu L."/>
            <person name="Ma J."/>
        </authorList>
    </citation>
    <scope>NUCLEOTIDE SEQUENCE [LARGE SCALE GENOMIC DNA]</scope>
    <source>
        <strain evidence="3">KCTC 42182</strain>
    </source>
</reference>
<dbReference type="SMART" id="SM00100">
    <property type="entry name" value="cNMP"/>
    <property type="match status" value="2"/>
</dbReference>
<dbReference type="CDD" id="cd00038">
    <property type="entry name" value="CAP_ED"/>
    <property type="match status" value="2"/>
</dbReference>
<dbReference type="SUPFAM" id="SSF51206">
    <property type="entry name" value="cAMP-binding domain-like"/>
    <property type="match status" value="2"/>
</dbReference>
<dbReference type="InterPro" id="IPR018490">
    <property type="entry name" value="cNMP-bd_dom_sf"/>
</dbReference>
<dbReference type="PANTHER" id="PTHR24567">
    <property type="entry name" value="CRP FAMILY TRANSCRIPTIONAL REGULATORY PROTEIN"/>
    <property type="match status" value="1"/>
</dbReference>
<name>A0ABV7V9S3_9PROT</name>
<evidence type="ECO:0000313" key="2">
    <source>
        <dbReference type="EMBL" id="MFC3674160.1"/>
    </source>
</evidence>
<keyword evidence="3" id="KW-1185">Reference proteome</keyword>